<comment type="caution">
    <text evidence="2">The sequence shown here is derived from an EMBL/GenBank/DDBJ whole genome shotgun (WGS) entry which is preliminary data.</text>
</comment>
<keyword evidence="3" id="KW-1185">Reference proteome</keyword>
<dbReference type="Proteomes" id="UP001524586">
    <property type="component" value="Unassembled WGS sequence"/>
</dbReference>
<dbReference type="RefSeq" id="WP_256614074.1">
    <property type="nucleotide sequence ID" value="NZ_JANIBK010000014.1"/>
</dbReference>
<reference evidence="2 3" key="1">
    <citation type="submission" date="2022-07" db="EMBL/GenBank/DDBJ databases">
        <title>Methylomonas rivi sp. nov., Methylomonas rosea sp. nov., Methylomonas aureus sp. nov. and Methylomonas subterranea sp. nov., four novel methanotrophs isolated from a freshwater creek and the deep terrestrial subsurface.</title>
        <authorList>
            <person name="Abin C."/>
            <person name="Sankaranarayanan K."/>
            <person name="Garner C."/>
            <person name="Sindelar R."/>
            <person name="Kotary K."/>
            <person name="Garner R."/>
            <person name="Barclay S."/>
            <person name="Lawson P."/>
            <person name="Krumholz L."/>
        </authorList>
    </citation>
    <scope>NUCLEOTIDE SEQUENCE [LARGE SCALE GENOMIC DNA]</scope>
    <source>
        <strain evidence="2 3">WSC-6</strain>
    </source>
</reference>
<gene>
    <name evidence="2" type="ORF">NP596_04550</name>
</gene>
<evidence type="ECO:0000256" key="1">
    <source>
        <dbReference type="SAM" id="SignalP"/>
    </source>
</evidence>
<evidence type="ECO:0000313" key="2">
    <source>
        <dbReference type="EMBL" id="MCQ8127724.1"/>
    </source>
</evidence>
<protein>
    <recommendedName>
        <fullName evidence="4">Lipoprotein</fullName>
    </recommendedName>
</protein>
<feature type="chain" id="PRO_5045248680" description="Lipoprotein" evidence="1">
    <location>
        <begin position="20"/>
        <end position="119"/>
    </location>
</feature>
<evidence type="ECO:0008006" key="4">
    <source>
        <dbReference type="Google" id="ProtNLM"/>
    </source>
</evidence>
<dbReference type="EMBL" id="JANIBK010000014">
    <property type="protein sequence ID" value="MCQ8127724.1"/>
    <property type="molecule type" value="Genomic_DNA"/>
</dbReference>
<keyword evidence="1" id="KW-0732">Signal</keyword>
<name>A0ABT1U1P1_9GAMM</name>
<dbReference type="PROSITE" id="PS51257">
    <property type="entry name" value="PROKAR_LIPOPROTEIN"/>
    <property type="match status" value="1"/>
</dbReference>
<sequence length="119" mass="12948">MKLRTLCLLVLTAALTACGHGFEGEYSEQVGSSVEFLDAFAKAAGTDGKTIVIGPDYIDTDGIRTQYKDIFVRESGSERYLVLEKDNGAEEAWKIADDDTLVQGGGLVSITLKRIKKQD</sequence>
<organism evidence="2 3">
    <name type="scientific">Methylomonas rivi</name>
    <dbReference type="NCBI Taxonomy" id="2952226"/>
    <lineage>
        <taxon>Bacteria</taxon>
        <taxon>Pseudomonadati</taxon>
        <taxon>Pseudomonadota</taxon>
        <taxon>Gammaproteobacteria</taxon>
        <taxon>Methylococcales</taxon>
        <taxon>Methylococcaceae</taxon>
        <taxon>Methylomonas</taxon>
    </lineage>
</organism>
<proteinExistence type="predicted"/>
<accession>A0ABT1U1P1</accession>
<evidence type="ECO:0000313" key="3">
    <source>
        <dbReference type="Proteomes" id="UP001524586"/>
    </source>
</evidence>
<feature type="signal peptide" evidence="1">
    <location>
        <begin position="1"/>
        <end position="19"/>
    </location>
</feature>